<dbReference type="InterPro" id="IPR027470">
    <property type="entry name" value="Cation_efflux_CTD"/>
</dbReference>
<dbReference type="GO" id="GO:0015086">
    <property type="term" value="F:cadmium ion transmembrane transporter activity"/>
    <property type="evidence" value="ECO:0007669"/>
    <property type="project" value="TreeGrafter"/>
</dbReference>
<evidence type="ECO:0000313" key="11">
    <source>
        <dbReference type="Proteomes" id="UP000254920"/>
    </source>
</evidence>
<dbReference type="InterPro" id="IPR002524">
    <property type="entry name" value="Cation_efflux"/>
</dbReference>
<dbReference type="SUPFAM" id="SSF161111">
    <property type="entry name" value="Cation efflux protein transmembrane domain-like"/>
    <property type="match status" value="1"/>
</dbReference>
<dbReference type="InterPro" id="IPR058533">
    <property type="entry name" value="Cation_efflux_TM"/>
</dbReference>
<dbReference type="RefSeq" id="WP_089182680.1">
    <property type="nucleotide sequence ID" value="NZ_CP043427.1"/>
</dbReference>
<evidence type="ECO:0000256" key="5">
    <source>
        <dbReference type="ARBA" id="ARBA00022989"/>
    </source>
</evidence>
<protein>
    <submittedName>
        <fullName evidence="10">Ferrous-iron efflux pump FieF</fullName>
    </submittedName>
</protein>
<dbReference type="GO" id="GO:0006882">
    <property type="term" value="P:intracellular zinc ion homeostasis"/>
    <property type="evidence" value="ECO:0007669"/>
    <property type="project" value="TreeGrafter"/>
</dbReference>
<gene>
    <name evidence="10" type="primary">fieF</name>
    <name evidence="10" type="ORF">NCTC12475_00431</name>
</gene>
<evidence type="ECO:0000256" key="1">
    <source>
        <dbReference type="ARBA" id="ARBA00004141"/>
    </source>
</evidence>
<dbReference type="InterPro" id="IPR050291">
    <property type="entry name" value="CDF_Transporter"/>
</dbReference>
<proteinExistence type="inferred from homology"/>
<evidence type="ECO:0000256" key="6">
    <source>
        <dbReference type="ARBA" id="ARBA00023136"/>
    </source>
</evidence>
<dbReference type="Gene3D" id="3.30.70.1350">
    <property type="entry name" value="Cation efflux protein, cytoplasmic domain"/>
    <property type="match status" value="1"/>
</dbReference>
<dbReference type="Proteomes" id="UP000254920">
    <property type="component" value="Unassembled WGS sequence"/>
</dbReference>
<dbReference type="AlphaFoldDB" id="A0A381DHX2"/>
<evidence type="ECO:0000256" key="7">
    <source>
        <dbReference type="SAM" id="Phobius"/>
    </source>
</evidence>
<accession>A0A381DHX2</accession>
<dbReference type="GeneID" id="93090874"/>
<name>A0A381DHX2_9BACT</name>
<sequence>MSAEKLEKTAPIVAGTTAVLLAIIKLIAGLMSGSISVLSSAIDSMLDCLISGFNYFALRKSKQGPDDKFNFGYGKLEALVALLEGAFIIGIGIFICIQSIQKFYAKNHDFNIDVGLYVMILSFVITGILILYLNFVSKKSGNLIIKTDALHYQTDFLTNLAIIITLIIIKFTGLTIIDAIFGIIVSIYIVFSAIKIIKEGIYTLLDGAIDENIVDDITKFIISRDDVTDFHDLRTRKSAKTCFFYIHMVFHPGISLSKAHAIGDEVEHYIQTKYDSYSWIINLHFDPIDDSN</sequence>
<feature type="transmembrane region" description="Helical" evidence="7">
    <location>
        <begin position="79"/>
        <end position="100"/>
    </location>
</feature>
<evidence type="ECO:0000259" key="8">
    <source>
        <dbReference type="Pfam" id="PF01545"/>
    </source>
</evidence>
<keyword evidence="5 7" id="KW-1133">Transmembrane helix</keyword>
<evidence type="ECO:0000256" key="2">
    <source>
        <dbReference type="ARBA" id="ARBA00008114"/>
    </source>
</evidence>
<feature type="transmembrane region" description="Helical" evidence="7">
    <location>
        <begin position="12"/>
        <end position="31"/>
    </location>
</feature>
<organism evidence="10 11">
    <name type="scientific">Campylobacter sputorum subsp. sputorum</name>
    <dbReference type="NCBI Taxonomy" id="32024"/>
    <lineage>
        <taxon>Bacteria</taxon>
        <taxon>Pseudomonadati</taxon>
        <taxon>Campylobacterota</taxon>
        <taxon>Epsilonproteobacteria</taxon>
        <taxon>Campylobacterales</taxon>
        <taxon>Campylobacteraceae</taxon>
        <taxon>Campylobacter</taxon>
    </lineage>
</organism>
<dbReference type="GO" id="GO:0015093">
    <property type="term" value="F:ferrous iron transmembrane transporter activity"/>
    <property type="evidence" value="ECO:0007669"/>
    <property type="project" value="TreeGrafter"/>
</dbReference>
<keyword evidence="11" id="KW-1185">Reference proteome</keyword>
<dbReference type="PANTHER" id="PTHR43840">
    <property type="entry name" value="MITOCHONDRIAL METAL TRANSPORTER 1-RELATED"/>
    <property type="match status" value="1"/>
</dbReference>
<dbReference type="OrthoDB" id="9806522at2"/>
<dbReference type="PANTHER" id="PTHR43840:SF15">
    <property type="entry name" value="MITOCHONDRIAL METAL TRANSPORTER 1-RELATED"/>
    <property type="match status" value="1"/>
</dbReference>
<keyword evidence="6 7" id="KW-0472">Membrane</keyword>
<dbReference type="Gene3D" id="1.20.1510.10">
    <property type="entry name" value="Cation efflux protein transmembrane domain"/>
    <property type="match status" value="1"/>
</dbReference>
<feature type="transmembrane region" description="Helical" evidence="7">
    <location>
        <begin position="115"/>
        <end position="135"/>
    </location>
</feature>
<reference evidence="10 11" key="1">
    <citation type="submission" date="2018-06" db="EMBL/GenBank/DDBJ databases">
        <authorList>
            <consortium name="Pathogen Informatics"/>
            <person name="Doyle S."/>
        </authorList>
    </citation>
    <scope>NUCLEOTIDE SEQUENCE [LARGE SCALE GENOMIC DNA]</scope>
    <source>
        <strain evidence="10 11">NCTC12475</strain>
    </source>
</reference>
<dbReference type="InterPro" id="IPR027469">
    <property type="entry name" value="Cation_efflux_TMD_sf"/>
</dbReference>
<feature type="transmembrane region" description="Helical" evidence="7">
    <location>
        <begin position="37"/>
        <end position="58"/>
    </location>
</feature>
<feature type="domain" description="Cation efflux protein cytoplasmic" evidence="9">
    <location>
        <begin position="210"/>
        <end position="287"/>
    </location>
</feature>
<dbReference type="Pfam" id="PF01545">
    <property type="entry name" value="Cation_efflux"/>
    <property type="match status" value="1"/>
</dbReference>
<evidence type="ECO:0000256" key="3">
    <source>
        <dbReference type="ARBA" id="ARBA00022448"/>
    </source>
</evidence>
<keyword evidence="4 7" id="KW-0812">Transmembrane</keyword>
<comment type="subcellular location">
    <subcellularLocation>
        <location evidence="1">Membrane</location>
        <topology evidence="1">Multi-pass membrane protein</topology>
    </subcellularLocation>
</comment>
<feature type="transmembrane region" description="Helical" evidence="7">
    <location>
        <begin position="156"/>
        <end position="173"/>
    </location>
</feature>
<comment type="similarity">
    <text evidence="2">Belongs to the cation diffusion facilitator (CDF) transporter (TC 2.A.4) family.</text>
</comment>
<keyword evidence="3" id="KW-0813">Transport</keyword>
<dbReference type="GO" id="GO:0015341">
    <property type="term" value="F:zinc efflux antiporter activity"/>
    <property type="evidence" value="ECO:0007669"/>
    <property type="project" value="TreeGrafter"/>
</dbReference>
<dbReference type="GO" id="GO:0005886">
    <property type="term" value="C:plasma membrane"/>
    <property type="evidence" value="ECO:0007669"/>
    <property type="project" value="TreeGrafter"/>
</dbReference>
<dbReference type="Pfam" id="PF16916">
    <property type="entry name" value="ZT_dimer"/>
    <property type="match status" value="1"/>
</dbReference>
<evidence type="ECO:0000256" key="4">
    <source>
        <dbReference type="ARBA" id="ARBA00022692"/>
    </source>
</evidence>
<dbReference type="InterPro" id="IPR036837">
    <property type="entry name" value="Cation_efflux_CTD_sf"/>
</dbReference>
<dbReference type="EMBL" id="UFVD01000001">
    <property type="protein sequence ID" value="SUX10245.1"/>
    <property type="molecule type" value="Genomic_DNA"/>
</dbReference>
<dbReference type="STRING" id="32024.GCA_000788295_00552"/>
<evidence type="ECO:0000313" key="10">
    <source>
        <dbReference type="EMBL" id="SUX10245.1"/>
    </source>
</evidence>
<evidence type="ECO:0000259" key="9">
    <source>
        <dbReference type="Pfam" id="PF16916"/>
    </source>
</evidence>
<dbReference type="NCBIfam" id="TIGR01297">
    <property type="entry name" value="CDF"/>
    <property type="match status" value="1"/>
</dbReference>
<dbReference type="SUPFAM" id="SSF160240">
    <property type="entry name" value="Cation efflux protein cytoplasmic domain-like"/>
    <property type="match status" value="1"/>
</dbReference>
<feature type="domain" description="Cation efflux protein transmembrane" evidence="8">
    <location>
        <begin position="13"/>
        <end position="205"/>
    </location>
</feature>